<keyword evidence="1" id="KW-0812">Transmembrane</keyword>
<dbReference type="STRING" id="239498.AXK60_15510"/>
<dbReference type="PANTHER" id="PTHR23028">
    <property type="entry name" value="ACETYLTRANSFERASE"/>
    <property type="match status" value="1"/>
</dbReference>
<dbReference type="InterPro" id="IPR002656">
    <property type="entry name" value="Acyl_transf_3_dom"/>
</dbReference>
<feature type="transmembrane region" description="Helical" evidence="1">
    <location>
        <begin position="271"/>
        <end position="288"/>
    </location>
</feature>
<organism evidence="3 4">
    <name type="scientific">Tsukamurella pseudospumae</name>
    <dbReference type="NCBI Taxonomy" id="239498"/>
    <lineage>
        <taxon>Bacteria</taxon>
        <taxon>Bacillati</taxon>
        <taxon>Actinomycetota</taxon>
        <taxon>Actinomycetes</taxon>
        <taxon>Mycobacteriales</taxon>
        <taxon>Tsukamurellaceae</taxon>
        <taxon>Tsukamurella</taxon>
    </lineage>
</organism>
<evidence type="ECO:0000256" key="1">
    <source>
        <dbReference type="SAM" id="Phobius"/>
    </source>
</evidence>
<dbReference type="GO" id="GO:0016020">
    <property type="term" value="C:membrane"/>
    <property type="evidence" value="ECO:0007669"/>
    <property type="project" value="TreeGrafter"/>
</dbReference>
<dbReference type="AlphaFoldDB" id="A0A137ZYK9"/>
<gene>
    <name evidence="3" type="ORF">AXK60_15510</name>
</gene>
<dbReference type="PANTHER" id="PTHR23028:SF53">
    <property type="entry name" value="ACYL_TRANSF_3 DOMAIN-CONTAINING PROTEIN"/>
    <property type="match status" value="1"/>
</dbReference>
<evidence type="ECO:0000313" key="3">
    <source>
        <dbReference type="EMBL" id="KXP03252.1"/>
    </source>
</evidence>
<feature type="domain" description="Acyltransferase 3" evidence="2">
    <location>
        <begin position="1"/>
        <end position="353"/>
    </location>
</feature>
<dbReference type="Proteomes" id="UP000070258">
    <property type="component" value="Unassembled WGS sequence"/>
</dbReference>
<comment type="caution">
    <text evidence="3">The sequence shown here is derived from an EMBL/GenBank/DDBJ whole genome shotgun (WGS) entry which is preliminary data.</text>
</comment>
<keyword evidence="1" id="KW-1133">Transmembrane helix</keyword>
<dbReference type="InterPro" id="IPR050879">
    <property type="entry name" value="Acyltransferase_3"/>
</dbReference>
<feature type="transmembrane region" description="Helical" evidence="1">
    <location>
        <begin position="334"/>
        <end position="355"/>
    </location>
</feature>
<feature type="transmembrane region" description="Helical" evidence="1">
    <location>
        <begin position="146"/>
        <end position="167"/>
    </location>
</feature>
<feature type="transmembrane region" description="Helical" evidence="1">
    <location>
        <begin position="234"/>
        <end position="251"/>
    </location>
</feature>
<dbReference type="Pfam" id="PF01757">
    <property type="entry name" value="Acyl_transf_3"/>
    <property type="match status" value="1"/>
</dbReference>
<sequence>MRAVAAFAVCVTHAAFWAGDYTPDLWGAAYSRLQAAVPVFFALSGFLLVRPWVAAARSTVRCGTAGRRGGGRDGAGTAGPDLRRYAVHRAWRILPAYWTVVTVVYVIYLWRPDGSTHGQGWVGYVRHMTFTQIYGVGYVHTGLSQMWSMCVEFAFYLVLPLLGAAIVRCGPRAWIVPAAMVALSVGWLVLVIETNVFGKTTRTWPPAYAAAFAAGIIVALVIDRVRAASWERWARWGLLLAAAAAFAVLLTPAAGPLDLRLPTTAQGVTKYLLEALIGGLLVAAFADGRPGVLGSRPMVWLGSISYEYFLIHVIAMDVVVLNVLHYSLFQGSTWTIVAVTSLVTVPLAWVLSRAVERLRARASAR</sequence>
<feature type="transmembrane region" description="Helical" evidence="1">
    <location>
        <begin position="174"/>
        <end position="192"/>
    </location>
</feature>
<dbReference type="GO" id="GO:0009103">
    <property type="term" value="P:lipopolysaccharide biosynthetic process"/>
    <property type="evidence" value="ECO:0007669"/>
    <property type="project" value="TreeGrafter"/>
</dbReference>
<protein>
    <recommendedName>
        <fullName evidence="2">Acyltransferase 3 domain-containing protein</fullName>
    </recommendedName>
</protein>
<feature type="transmembrane region" description="Helical" evidence="1">
    <location>
        <begin position="204"/>
        <end position="222"/>
    </location>
</feature>
<keyword evidence="1" id="KW-0472">Membrane</keyword>
<proteinExistence type="predicted"/>
<accession>A0A137ZYK9</accession>
<evidence type="ECO:0000259" key="2">
    <source>
        <dbReference type="Pfam" id="PF01757"/>
    </source>
</evidence>
<dbReference type="GO" id="GO:0016747">
    <property type="term" value="F:acyltransferase activity, transferring groups other than amino-acyl groups"/>
    <property type="evidence" value="ECO:0007669"/>
    <property type="project" value="InterPro"/>
</dbReference>
<reference evidence="4" key="1">
    <citation type="submission" date="2016-02" db="EMBL/GenBank/DDBJ databases">
        <authorList>
            <person name="Wen L."/>
            <person name="He K."/>
            <person name="Yang H."/>
        </authorList>
    </citation>
    <scope>NUCLEOTIDE SEQUENCE [LARGE SCALE GENOMIC DNA]</scope>
    <source>
        <strain evidence="4">JCM 15929</strain>
    </source>
</reference>
<name>A0A137ZYK9_9ACTN</name>
<feature type="transmembrane region" description="Helical" evidence="1">
    <location>
        <begin position="309"/>
        <end position="328"/>
    </location>
</feature>
<feature type="transmembrane region" description="Helical" evidence="1">
    <location>
        <begin position="93"/>
        <end position="110"/>
    </location>
</feature>
<evidence type="ECO:0000313" key="4">
    <source>
        <dbReference type="Proteomes" id="UP000070258"/>
    </source>
</evidence>
<dbReference type="RefSeq" id="WP_068573851.1">
    <property type="nucleotide sequence ID" value="NZ_LSRF01000058.1"/>
</dbReference>
<feature type="transmembrane region" description="Helical" evidence="1">
    <location>
        <begin position="30"/>
        <end position="49"/>
    </location>
</feature>
<dbReference type="EMBL" id="LSRF01000058">
    <property type="protein sequence ID" value="KXP03252.1"/>
    <property type="molecule type" value="Genomic_DNA"/>
</dbReference>